<proteinExistence type="predicted"/>
<protein>
    <recommendedName>
        <fullName evidence="1">ISXO2-like transposase domain-containing protein</fullName>
    </recommendedName>
</protein>
<reference evidence="2 3" key="1">
    <citation type="submission" date="2019-05" db="EMBL/GenBank/DDBJ databases">
        <title>Another draft genome of Portunus trituberculatus and its Hox gene families provides insights of decapod evolution.</title>
        <authorList>
            <person name="Jeong J.-H."/>
            <person name="Song I."/>
            <person name="Kim S."/>
            <person name="Choi T."/>
            <person name="Kim D."/>
            <person name="Ryu S."/>
            <person name="Kim W."/>
        </authorList>
    </citation>
    <scope>NUCLEOTIDE SEQUENCE [LARGE SCALE GENOMIC DNA]</scope>
    <source>
        <tissue evidence="2">Muscle</tissue>
    </source>
</reference>
<dbReference type="InterPro" id="IPR053164">
    <property type="entry name" value="IS1016-like_transposase"/>
</dbReference>
<organism evidence="2 3">
    <name type="scientific">Portunus trituberculatus</name>
    <name type="common">Swimming crab</name>
    <name type="synonym">Neptunus trituberculatus</name>
    <dbReference type="NCBI Taxonomy" id="210409"/>
    <lineage>
        <taxon>Eukaryota</taxon>
        <taxon>Metazoa</taxon>
        <taxon>Ecdysozoa</taxon>
        <taxon>Arthropoda</taxon>
        <taxon>Crustacea</taxon>
        <taxon>Multicrustacea</taxon>
        <taxon>Malacostraca</taxon>
        <taxon>Eumalacostraca</taxon>
        <taxon>Eucarida</taxon>
        <taxon>Decapoda</taxon>
        <taxon>Pleocyemata</taxon>
        <taxon>Brachyura</taxon>
        <taxon>Eubrachyura</taxon>
        <taxon>Portunoidea</taxon>
        <taxon>Portunidae</taxon>
        <taxon>Portuninae</taxon>
        <taxon>Portunus</taxon>
    </lineage>
</organism>
<dbReference type="InterPro" id="IPR024445">
    <property type="entry name" value="Tnp_ISXO2-like"/>
</dbReference>
<gene>
    <name evidence="2" type="ORF">E2C01_068142</name>
</gene>
<dbReference type="EMBL" id="VSRR010037560">
    <property type="protein sequence ID" value="MPC73804.1"/>
    <property type="molecule type" value="Genomic_DNA"/>
</dbReference>
<feature type="domain" description="ISXO2-like transposase" evidence="1">
    <location>
        <begin position="2"/>
        <end position="107"/>
    </location>
</feature>
<dbReference type="OrthoDB" id="6379547at2759"/>
<sequence>MDVRLFVLEKRDRATLEPIIKREVAPGSVIYSDEWPAYRQLNAAGFVHSTVNHQLNDEDLNTGVHTQNIERVWLNTKTKIMKTMRGTPRHLLQAHLDKYSCRIFRFDANDLLMAFLIDLRSVLVFR</sequence>
<evidence type="ECO:0000313" key="2">
    <source>
        <dbReference type="EMBL" id="MPC73804.1"/>
    </source>
</evidence>
<accession>A0A5B7HZA0</accession>
<evidence type="ECO:0000259" key="1">
    <source>
        <dbReference type="SMART" id="SM01126"/>
    </source>
</evidence>
<evidence type="ECO:0000313" key="3">
    <source>
        <dbReference type="Proteomes" id="UP000324222"/>
    </source>
</evidence>
<name>A0A5B7HZA0_PORTR</name>
<dbReference type="PANTHER" id="PTHR47163">
    <property type="entry name" value="DDE_TNP_IS1595 DOMAIN-CONTAINING PROTEIN"/>
    <property type="match status" value="1"/>
</dbReference>
<dbReference type="Proteomes" id="UP000324222">
    <property type="component" value="Unassembled WGS sequence"/>
</dbReference>
<dbReference type="PANTHER" id="PTHR47163:SF2">
    <property type="entry name" value="SI:DKEY-17M8.2"/>
    <property type="match status" value="1"/>
</dbReference>
<dbReference type="SMART" id="SM01126">
    <property type="entry name" value="DDE_Tnp_IS1595"/>
    <property type="match status" value="1"/>
</dbReference>
<comment type="caution">
    <text evidence="2">The sequence shown here is derived from an EMBL/GenBank/DDBJ whole genome shotgun (WGS) entry which is preliminary data.</text>
</comment>
<dbReference type="AlphaFoldDB" id="A0A5B7HZA0"/>
<keyword evidence="3" id="KW-1185">Reference proteome</keyword>
<dbReference type="Pfam" id="PF12762">
    <property type="entry name" value="DDE_Tnp_IS1595"/>
    <property type="match status" value="1"/>
</dbReference>